<evidence type="ECO:0000256" key="3">
    <source>
        <dbReference type="ARBA" id="ARBA00022475"/>
    </source>
</evidence>
<accession>A0A7Z3BQ17</accession>
<comment type="subcellular location">
    <subcellularLocation>
        <location evidence="1">Cell membrane</location>
        <topology evidence="1">Multi-pass membrane protein</topology>
    </subcellularLocation>
</comment>
<dbReference type="SUPFAM" id="SSF50182">
    <property type="entry name" value="Sm-like ribonucleoproteins"/>
    <property type="match status" value="1"/>
</dbReference>
<feature type="signal peptide" evidence="9">
    <location>
        <begin position="1"/>
        <end position="28"/>
    </location>
</feature>
<dbReference type="RefSeq" id="WP_169940832.1">
    <property type="nucleotide sequence ID" value="NZ_CP048833.1"/>
</dbReference>
<dbReference type="InterPro" id="IPR049278">
    <property type="entry name" value="MS_channel_C"/>
</dbReference>
<evidence type="ECO:0000256" key="2">
    <source>
        <dbReference type="ARBA" id="ARBA00008017"/>
    </source>
</evidence>
<feature type="transmembrane region" description="Helical" evidence="8">
    <location>
        <begin position="606"/>
        <end position="626"/>
    </location>
</feature>
<dbReference type="InterPro" id="IPR022249">
    <property type="entry name" value="DUF3772"/>
</dbReference>
<dbReference type="InterPro" id="IPR006685">
    <property type="entry name" value="MscS_channel_2nd"/>
</dbReference>
<dbReference type="Pfam" id="PF21082">
    <property type="entry name" value="MS_channel_3rd"/>
    <property type="match status" value="1"/>
</dbReference>
<reference evidence="13 14" key="1">
    <citation type="submission" date="2020-02" db="EMBL/GenBank/DDBJ databases">
        <title>Complete genome sequence of Pseudomonas multiresinivorans ORNL1.</title>
        <authorList>
            <person name="Podar M."/>
        </authorList>
    </citation>
    <scope>NUCLEOTIDE SEQUENCE [LARGE SCALE GENOMIC DNA]</scope>
    <source>
        <strain evidence="14">populi</strain>
    </source>
</reference>
<evidence type="ECO:0000259" key="11">
    <source>
        <dbReference type="Pfam" id="PF12607"/>
    </source>
</evidence>
<dbReference type="Gene3D" id="2.30.30.60">
    <property type="match status" value="1"/>
</dbReference>
<evidence type="ECO:0000256" key="6">
    <source>
        <dbReference type="ARBA" id="ARBA00023136"/>
    </source>
</evidence>
<dbReference type="InterPro" id="IPR011014">
    <property type="entry name" value="MscS_channel_TM-2"/>
</dbReference>
<feature type="transmembrane region" description="Helical" evidence="8">
    <location>
        <begin position="361"/>
        <end position="386"/>
    </location>
</feature>
<evidence type="ECO:0000256" key="5">
    <source>
        <dbReference type="ARBA" id="ARBA00022989"/>
    </source>
</evidence>
<dbReference type="AlphaFoldDB" id="A0A7Z3BQ17"/>
<evidence type="ECO:0000256" key="7">
    <source>
        <dbReference type="SAM" id="MobiDB-lite"/>
    </source>
</evidence>
<evidence type="ECO:0000256" key="4">
    <source>
        <dbReference type="ARBA" id="ARBA00022692"/>
    </source>
</evidence>
<dbReference type="InterPro" id="IPR052702">
    <property type="entry name" value="MscS-like_channel"/>
</dbReference>
<dbReference type="PANTHER" id="PTHR30347">
    <property type="entry name" value="POTASSIUM CHANNEL RELATED"/>
    <property type="match status" value="1"/>
</dbReference>
<dbReference type="InterPro" id="IPR023408">
    <property type="entry name" value="MscS_beta-dom_sf"/>
</dbReference>
<dbReference type="KEGG" id="pmui:G4G71_24330"/>
<dbReference type="Gene3D" id="3.30.70.100">
    <property type="match status" value="1"/>
</dbReference>
<feature type="domain" description="DUF3772" evidence="11">
    <location>
        <begin position="139"/>
        <end position="196"/>
    </location>
</feature>
<keyword evidence="5 8" id="KW-1133">Transmembrane helix</keyword>
<dbReference type="Pfam" id="PF12607">
    <property type="entry name" value="DUF3772"/>
    <property type="match status" value="1"/>
</dbReference>
<feature type="domain" description="Mechanosensitive ion channel MscS C-terminal" evidence="12">
    <location>
        <begin position="701"/>
        <end position="781"/>
    </location>
</feature>
<comment type="similarity">
    <text evidence="2">Belongs to the MscS (TC 1.A.23) family.</text>
</comment>
<feature type="region of interest" description="Disordered" evidence="7">
    <location>
        <begin position="797"/>
        <end position="824"/>
    </location>
</feature>
<keyword evidence="4 8" id="KW-0812">Transmembrane</keyword>
<feature type="transmembrane region" description="Helical" evidence="8">
    <location>
        <begin position="541"/>
        <end position="558"/>
    </location>
</feature>
<organism evidence="13 14">
    <name type="scientific">Pseudomonas multiresinivorans</name>
    <dbReference type="NCBI Taxonomy" id="95301"/>
    <lineage>
        <taxon>Bacteria</taxon>
        <taxon>Pseudomonadati</taxon>
        <taxon>Pseudomonadota</taxon>
        <taxon>Gammaproteobacteria</taxon>
        <taxon>Pseudomonadales</taxon>
        <taxon>Pseudomonadaceae</taxon>
        <taxon>Pseudomonas</taxon>
    </lineage>
</organism>
<dbReference type="InterPro" id="IPR011066">
    <property type="entry name" value="MscS_channel_C_sf"/>
</dbReference>
<evidence type="ECO:0000256" key="8">
    <source>
        <dbReference type="SAM" id="Phobius"/>
    </source>
</evidence>
<dbReference type="PANTHER" id="PTHR30347:SF9">
    <property type="entry name" value="MINICONDUCTANCE MECHANOSENSITIVE CHANNEL MSCM"/>
    <property type="match status" value="1"/>
</dbReference>
<dbReference type="EMBL" id="CP048833">
    <property type="protein sequence ID" value="QJP10857.1"/>
    <property type="molecule type" value="Genomic_DNA"/>
</dbReference>
<dbReference type="SUPFAM" id="SSF82689">
    <property type="entry name" value="Mechanosensitive channel protein MscS (YggB), C-terminal domain"/>
    <property type="match status" value="1"/>
</dbReference>
<protein>
    <submittedName>
        <fullName evidence="13">Mechanosensitive ion channel family protein</fullName>
    </submittedName>
</protein>
<keyword evidence="9" id="KW-0732">Signal</keyword>
<sequence>MRETFVRACSRVLLMLTLSLAGAGAVLADEPTDVQAGDTIVLPDLPEDASLDQLSDRLELIRQRVSADSDDGLLSNLRQAALGVQARAEQSAADITTQLARTEDQLKVLGPETPNEASSLTSQRNDLLADQKLQQKRQDRANQLDKNAQDLAAQIVNLRRSQFNSQIATRYPPPLSPRFWSSLIRPTDDDLSRLQAIRGQIGDAFALTWQPEHRWPFIACLIVGALLWIPGRRLLEQLLTKAMIRWIPVGRLRRSALAVAVSLATIVTLGGAAALIREGLDWHEQLNGTMTNLGDQLLTLVIFCTFTAGLGRALLAVQRPSWRLPDLPDPVADALSPFPWLMAWLLLVLGTQERLNSVSGASLALTVAVNAITAIATAVLFSIALYRYRRARRETEGHETSALAGIIVLAMMIIVLLIVLALVSGYLSLAYFLAGKLLWASVVCATGYLLTTLFVDLCEALLSPRQKIGARLAENLGVDPRHQAQFATLLTGAGRTLLVLSTVLIAFSTTGTSPGELLQGLVRLVESGQSLGRLNIVPQDILLALGTLAAGLFGLRLLKRWLAEELLPETSMDVGMRASLVTLVGYIGMVILVLLVLSALRINLTSLTWVVSALSVGIGFGLQAIVQNFISGLILLTERPVKVGDWVSLTGGVEGDIRRINVRATEIQMSDQSTVIVPNSQFISQNVRNVTMGSALGVVGINLTLPLDTDVQKVRELMLKAYTEHENIVETPAPSVTFKDLSATGLTLAASGNVSSPRAVYGTKSDLLFTIFSGLREAGINLTVAQNLILQRPQMSRIAQEPEGPAQEPVAPPVGPGTGPTTPS</sequence>
<feature type="transmembrane region" description="Helical" evidence="8">
    <location>
        <begin position="438"/>
        <end position="462"/>
    </location>
</feature>
<evidence type="ECO:0000259" key="10">
    <source>
        <dbReference type="Pfam" id="PF00924"/>
    </source>
</evidence>
<proteinExistence type="inferred from homology"/>
<feature type="transmembrane region" description="Helical" evidence="8">
    <location>
        <begin position="296"/>
        <end position="315"/>
    </location>
</feature>
<keyword evidence="6 8" id="KW-0472">Membrane</keyword>
<evidence type="ECO:0000256" key="1">
    <source>
        <dbReference type="ARBA" id="ARBA00004651"/>
    </source>
</evidence>
<dbReference type="Gene3D" id="1.10.287.1260">
    <property type="match status" value="1"/>
</dbReference>
<feature type="transmembrane region" description="Helical" evidence="8">
    <location>
        <begin position="327"/>
        <end position="349"/>
    </location>
</feature>
<feature type="chain" id="PRO_5031576954" evidence="9">
    <location>
        <begin position="29"/>
        <end position="824"/>
    </location>
</feature>
<dbReference type="InterPro" id="IPR010920">
    <property type="entry name" value="LSM_dom_sf"/>
</dbReference>
<feature type="transmembrane region" description="Helical" evidence="8">
    <location>
        <begin position="215"/>
        <end position="235"/>
    </location>
</feature>
<evidence type="ECO:0000313" key="14">
    <source>
        <dbReference type="Proteomes" id="UP000502549"/>
    </source>
</evidence>
<dbReference type="GO" id="GO:0005886">
    <property type="term" value="C:plasma membrane"/>
    <property type="evidence" value="ECO:0007669"/>
    <property type="project" value="UniProtKB-SubCell"/>
</dbReference>
<dbReference type="SUPFAM" id="SSF82861">
    <property type="entry name" value="Mechanosensitive channel protein MscS (YggB), transmembrane region"/>
    <property type="match status" value="1"/>
</dbReference>
<feature type="domain" description="Mechanosensitive ion channel MscS" evidence="10">
    <location>
        <begin position="625"/>
        <end position="691"/>
    </location>
</feature>
<dbReference type="Pfam" id="PF00924">
    <property type="entry name" value="MS_channel_2nd"/>
    <property type="match status" value="1"/>
</dbReference>
<gene>
    <name evidence="13" type="ORF">G4G71_24330</name>
</gene>
<evidence type="ECO:0000259" key="12">
    <source>
        <dbReference type="Pfam" id="PF21082"/>
    </source>
</evidence>
<feature type="transmembrane region" description="Helical" evidence="8">
    <location>
        <begin position="578"/>
        <end position="600"/>
    </location>
</feature>
<name>A0A7Z3BQ17_9PSED</name>
<feature type="transmembrane region" description="Helical" evidence="8">
    <location>
        <begin position="256"/>
        <end position="276"/>
    </location>
</feature>
<feature type="transmembrane region" description="Helical" evidence="8">
    <location>
        <begin position="406"/>
        <end position="432"/>
    </location>
</feature>
<dbReference type="GO" id="GO:0008381">
    <property type="term" value="F:mechanosensitive monoatomic ion channel activity"/>
    <property type="evidence" value="ECO:0007669"/>
    <property type="project" value="UniProtKB-ARBA"/>
</dbReference>
<evidence type="ECO:0000256" key="9">
    <source>
        <dbReference type="SAM" id="SignalP"/>
    </source>
</evidence>
<evidence type="ECO:0000313" key="13">
    <source>
        <dbReference type="EMBL" id="QJP10857.1"/>
    </source>
</evidence>
<keyword evidence="3" id="KW-1003">Cell membrane</keyword>
<keyword evidence="14" id="KW-1185">Reference proteome</keyword>
<dbReference type="Proteomes" id="UP000502549">
    <property type="component" value="Chromosome"/>
</dbReference>